<evidence type="ECO:0000256" key="5">
    <source>
        <dbReference type="SAM" id="SignalP"/>
    </source>
</evidence>
<keyword evidence="1" id="KW-1015">Disulfide bond</keyword>
<dbReference type="SUPFAM" id="SSF53474">
    <property type="entry name" value="alpha/beta-Hydrolases"/>
    <property type="match status" value="1"/>
</dbReference>
<evidence type="ECO:0000256" key="4">
    <source>
        <dbReference type="ARBA" id="ARBA00048461"/>
    </source>
</evidence>
<sequence>MVSSIIFLATLLVGASTISASPALASRAGVTSMTPQEIDAYTIYAKFARAASCSPAKLNTWSCGTACTDLPGMDVKATGGGILLGVGWYVGYYPPLNTIVLSNRETGGFLSGVLDAVSVLAPLNPQRFPGIPNNVQVHLGFQTNQAVSAEAKLAAVQSLLDKYEAQSPSITFTGLGDGGAIALIDALYHSTRVPTTTTIKVVTHGMPRVGDQAFADYVDNNLNDVSRITNMKDIVPITPGRNLGFLHSSGEKHIVAAGSWVACAGQDNTDALCIAGAVGDILAGEMSDHRGPYEGIMIDNVACDA</sequence>
<keyword evidence="5" id="KW-0732">Signal</keyword>
<feature type="chain" id="PRO_5034161871" description="Fungal lipase-type domain-containing protein" evidence="5">
    <location>
        <begin position="21"/>
        <end position="305"/>
    </location>
</feature>
<protein>
    <recommendedName>
        <fullName evidence="6">Fungal lipase-type domain-containing protein</fullName>
    </recommendedName>
</protein>
<gene>
    <name evidence="7" type="ORF">RDB_LOCUS101136</name>
</gene>
<comment type="caution">
    <text evidence="7">The sequence shown here is derived from an EMBL/GenBank/DDBJ whole genome shotgun (WGS) entry which is preliminary data.</text>
</comment>
<comment type="catalytic activity">
    <reaction evidence="4">
        <text>a monoacylglycerol + H2O = glycerol + a fatty acid + H(+)</text>
        <dbReference type="Rhea" id="RHEA:15245"/>
        <dbReference type="ChEBI" id="CHEBI:15377"/>
        <dbReference type="ChEBI" id="CHEBI:15378"/>
        <dbReference type="ChEBI" id="CHEBI:17408"/>
        <dbReference type="ChEBI" id="CHEBI:17754"/>
        <dbReference type="ChEBI" id="CHEBI:28868"/>
    </reaction>
</comment>
<evidence type="ECO:0000259" key="6">
    <source>
        <dbReference type="Pfam" id="PF01764"/>
    </source>
</evidence>
<dbReference type="InterPro" id="IPR002921">
    <property type="entry name" value="Fungal_lipase-type"/>
</dbReference>
<evidence type="ECO:0000313" key="7">
    <source>
        <dbReference type="EMBL" id="CAE6483189.1"/>
    </source>
</evidence>
<accession>A0A8H3H6L5</accession>
<dbReference type="PANTHER" id="PTHR45856">
    <property type="entry name" value="ALPHA/BETA-HYDROLASES SUPERFAMILY PROTEIN"/>
    <property type="match status" value="1"/>
</dbReference>
<evidence type="ECO:0000256" key="1">
    <source>
        <dbReference type="ARBA" id="ARBA00023157"/>
    </source>
</evidence>
<organism evidence="7 8">
    <name type="scientific">Rhizoctonia solani</name>
    <dbReference type="NCBI Taxonomy" id="456999"/>
    <lineage>
        <taxon>Eukaryota</taxon>
        <taxon>Fungi</taxon>
        <taxon>Dikarya</taxon>
        <taxon>Basidiomycota</taxon>
        <taxon>Agaricomycotina</taxon>
        <taxon>Agaricomycetes</taxon>
        <taxon>Cantharellales</taxon>
        <taxon>Ceratobasidiaceae</taxon>
        <taxon>Rhizoctonia</taxon>
    </lineage>
</organism>
<feature type="signal peptide" evidence="5">
    <location>
        <begin position="1"/>
        <end position="20"/>
    </location>
</feature>
<evidence type="ECO:0000256" key="2">
    <source>
        <dbReference type="ARBA" id="ARBA00043996"/>
    </source>
</evidence>
<comment type="similarity">
    <text evidence="2">Belongs to the AB hydrolase superfamily. Lipase family. Class 3 subfamily.</text>
</comment>
<evidence type="ECO:0000256" key="3">
    <source>
        <dbReference type="ARBA" id="ARBA00047591"/>
    </source>
</evidence>
<name>A0A8H3H6L5_9AGAM</name>
<dbReference type="Pfam" id="PF01764">
    <property type="entry name" value="Lipase_3"/>
    <property type="match status" value="1"/>
</dbReference>
<dbReference type="CDD" id="cd00519">
    <property type="entry name" value="Lipase_3"/>
    <property type="match status" value="1"/>
</dbReference>
<dbReference type="EMBL" id="CAJMWY010002143">
    <property type="protein sequence ID" value="CAE6483189.1"/>
    <property type="molecule type" value="Genomic_DNA"/>
</dbReference>
<dbReference type="Proteomes" id="UP000663861">
    <property type="component" value="Unassembled WGS sequence"/>
</dbReference>
<feature type="domain" description="Fungal lipase-type" evidence="6">
    <location>
        <begin position="132"/>
        <end position="241"/>
    </location>
</feature>
<dbReference type="GO" id="GO:0006629">
    <property type="term" value="P:lipid metabolic process"/>
    <property type="evidence" value="ECO:0007669"/>
    <property type="project" value="InterPro"/>
</dbReference>
<evidence type="ECO:0000313" key="8">
    <source>
        <dbReference type="Proteomes" id="UP000663861"/>
    </source>
</evidence>
<reference evidence="7" key="1">
    <citation type="submission" date="2021-01" db="EMBL/GenBank/DDBJ databases">
        <authorList>
            <person name="Kaushik A."/>
        </authorList>
    </citation>
    <scope>NUCLEOTIDE SEQUENCE</scope>
    <source>
        <strain evidence="7">AG4-RS23</strain>
    </source>
</reference>
<dbReference type="InterPro" id="IPR051218">
    <property type="entry name" value="Sec_MonoDiacylglyc_Lipase"/>
</dbReference>
<dbReference type="PANTHER" id="PTHR45856:SF25">
    <property type="entry name" value="FUNGAL LIPASE-LIKE DOMAIN-CONTAINING PROTEIN"/>
    <property type="match status" value="1"/>
</dbReference>
<comment type="catalytic activity">
    <reaction evidence="3">
        <text>a diacylglycerol + H2O = a monoacylglycerol + a fatty acid + H(+)</text>
        <dbReference type="Rhea" id="RHEA:32731"/>
        <dbReference type="ChEBI" id="CHEBI:15377"/>
        <dbReference type="ChEBI" id="CHEBI:15378"/>
        <dbReference type="ChEBI" id="CHEBI:17408"/>
        <dbReference type="ChEBI" id="CHEBI:18035"/>
        <dbReference type="ChEBI" id="CHEBI:28868"/>
    </reaction>
</comment>
<proteinExistence type="inferred from homology"/>
<dbReference type="Gene3D" id="3.40.50.1820">
    <property type="entry name" value="alpha/beta hydrolase"/>
    <property type="match status" value="1"/>
</dbReference>
<dbReference type="InterPro" id="IPR029058">
    <property type="entry name" value="AB_hydrolase_fold"/>
</dbReference>
<dbReference type="AlphaFoldDB" id="A0A8H3H6L5"/>